<feature type="binding site" evidence="9">
    <location>
        <position position="10"/>
    </location>
    <ligand>
        <name>Mg(2+)</name>
        <dbReference type="ChEBI" id="CHEBI:18420"/>
        <note>catalytic</note>
    </ligand>
</feature>
<protein>
    <recommendedName>
        <fullName evidence="9">CRISPR-associated endoribonuclease Cas2</fullName>
        <ecNumber evidence="9">3.1.-.-</ecNumber>
    </recommendedName>
</protein>
<sequence length="94" mass="11337">MPKLWLVCYDVPDDKRRTKLAKLLEQRCQRVQYSVFECPLDNEELNHQLEKRWLKVLKLSEDNLRVYPLDETAKQKTRVYGSEPPYEPPDYLIL</sequence>
<dbReference type="InterPro" id="IPR019199">
    <property type="entry name" value="Virulence_VapD/CRISPR_Cas2"/>
</dbReference>
<comment type="subunit">
    <text evidence="9">Homodimer, forms a heterotetramer with a Cas1 homodimer.</text>
</comment>
<keyword evidence="6 9" id="KW-0378">Hydrolase</keyword>
<dbReference type="InterPro" id="IPR021127">
    <property type="entry name" value="CRISPR_associated_Cas2"/>
</dbReference>
<dbReference type="GO" id="GO:0051607">
    <property type="term" value="P:defense response to virus"/>
    <property type="evidence" value="ECO:0007669"/>
    <property type="project" value="UniProtKB-UniRule"/>
</dbReference>
<comment type="caution">
    <text evidence="11">The sequence shown here is derived from an EMBL/GenBank/DDBJ whole genome shotgun (WGS) entry which is preliminary data.</text>
</comment>
<reference evidence="12" key="1">
    <citation type="submission" date="2019-02" db="EMBL/GenBank/DDBJ databases">
        <title>Draft genome sequence of Sphaerospermopsis reniformis NIES-1949.</title>
        <authorList>
            <person name="Yamaguchi H."/>
            <person name="Suzuki S."/>
            <person name="Kawachi M."/>
        </authorList>
    </citation>
    <scope>NUCLEOTIDE SEQUENCE [LARGE SCALE GENOMIC DNA]</scope>
    <source>
        <strain evidence="12">NIES-1949</strain>
    </source>
</reference>
<comment type="cofactor">
    <cofactor evidence="1 9">
        <name>Mg(2+)</name>
        <dbReference type="ChEBI" id="CHEBI:18420"/>
    </cofactor>
</comment>
<dbReference type="HAMAP" id="MF_01471">
    <property type="entry name" value="Cas2"/>
    <property type="match status" value="1"/>
</dbReference>
<dbReference type="PANTHER" id="PTHR34405:SF3">
    <property type="entry name" value="CRISPR-ASSOCIATED ENDORIBONUCLEASE CAS2 3"/>
    <property type="match status" value="1"/>
</dbReference>
<comment type="similarity">
    <text evidence="2 9 10">Belongs to the CRISPR-associated endoribonuclease Cas2 protein family.</text>
</comment>
<dbReference type="AlphaFoldDB" id="A0A479ZZR3"/>
<dbReference type="SUPFAM" id="SSF143430">
    <property type="entry name" value="TTP0101/SSO1404-like"/>
    <property type="match status" value="1"/>
</dbReference>
<keyword evidence="4 9" id="KW-0479">Metal-binding</keyword>
<evidence type="ECO:0000256" key="9">
    <source>
        <dbReference type="HAMAP-Rule" id="MF_01471"/>
    </source>
</evidence>
<keyword evidence="3 9" id="KW-0540">Nuclease</keyword>
<evidence type="ECO:0000256" key="3">
    <source>
        <dbReference type="ARBA" id="ARBA00022722"/>
    </source>
</evidence>
<comment type="function">
    <text evidence="9">CRISPR (clustered regularly interspaced short palindromic repeat), is an adaptive immune system that provides protection against mobile genetic elements (viruses, transposable elements and conjugative plasmids). CRISPR clusters contain sequences complementary to antecedent mobile elements and target invading nucleic acids. CRISPR clusters are transcribed and processed into CRISPR RNA (crRNA). Functions as a ssRNA-specific endoribonuclease. Involved in the integration of spacer DNA into the CRISPR cassette.</text>
</comment>
<keyword evidence="12" id="KW-1185">Reference proteome</keyword>
<gene>
    <name evidence="9" type="primary">cas2</name>
    <name evidence="11" type="ORF">SR1949_18640</name>
</gene>
<keyword evidence="7 9" id="KW-0460">Magnesium</keyword>
<dbReference type="GO" id="GO:0043571">
    <property type="term" value="P:maintenance of CRISPR repeat elements"/>
    <property type="evidence" value="ECO:0007669"/>
    <property type="project" value="UniProtKB-UniRule"/>
</dbReference>
<accession>A0A479ZZR3</accession>
<evidence type="ECO:0000256" key="2">
    <source>
        <dbReference type="ARBA" id="ARBA00009959"/>
    </source>
</evidence>
<evidence type="ECO:0000256" key="10">
    <source>
        <dbReference type="PIRNR" id="PIRNR032582"/>
    </source>
</evidence>
<dbReference type="PANTHER" id="PTHR34405">
    <property type="entry name" value="CRISPR-ASSOCIATED ENDORIBONUCLEASE CAS2"/>
    <property type="match status" value="1"/>
</dbReference>
<evidence type="ECO:0000256" key="1">
    <source>
        <dbReference type="ARBA" id="ARBA00001946"/>
    </source>
</evidence>
<dbReference type="GO" id="GO:0016787">
    <property type="term" value="F:hydrolase activity"/>
    <property type="evidence" value="ECO:0007669"/>
    <property type="project" value="UniProtKB-KW"/>
</dbReference>
<evidence type="ECO:0000256" key="5">
    <source>
        <dbReference type="ARBA" id="ARBA00022759"/>
    </source>
</evidence>
<dbReference type="GO" id="GO:0004521">
    <property type="term" value="F:RNA endonuclease activity"/>
    <property type="evidence" value="ECO:0007669"/>
    <property type="project" value="UniProtKB-UniRule"/>
</dbReference>
<name>A0A479ZZR3_9CYAN</name>
<keyword evidence="5 9" id="KW-0255">Endonuclease</keyword>
<organism evidence="11 12">
    <name type="scientific">Sphaerospermopsis reniformis</name>
    <dbReference type="NCBI Taxonomy" id="531300"/>
    <lineage>
        <taxon>Bacteria</taxon>
        <taxon>Bacillati</taxon>
        <taxon>Cyanobacteriota</taxon>
        <taxon>Cyanophyceae</taxon>
        <taxon>Nostocales</taxon>
        <taxon>Aphanizomenonaceae</taxon>
        <taxon>Sphaerospermopsis</taxon>
    </lineage>
</organism>
<dbReference type="Proteomes" id="UP000300142">
    <property type="component" value="Unassembled WGS sequence"/>
</dbReference>
<dbReference type="CDD" id="cd09725">
    <property type="entry name" value="Cas2_I_II_III"/>
    <property type="match status" value="1"/>
</dbReference>
<keyword evidence="8 9" id="KW-0051">Antiviral defense</keyword>
<evidence type="ECO:0000256" key="6">
    <source>
        <dbReference type="ARBA" id="ARBA00022801"/>
    </source>
</evidence>
<dbReference type="NCBIfam" id="TIGR01573">
    <property type="entry name" value="cas2"/>
    <property type="match status" value="1"/>
</dbReference>
<dbReference type="GO" id="GO:0046872">
    <property type="term" value="F:metal ion binding"/>
    <property type="evidence" value="ECO:0007669"/>
    <property type="project" value="UniProtKB-UniRule"/>
</dbReference>
<evidence type="ECO:0000256" key="7">
    <source>
        <dbReference type="ARBA" id="ARBA00022842"/>
    </source>
</evidence>
<dbReference type="EC" id="3.1.-.-" evidence="9"/>
<dbReference type="EMBL" id="BJCE01000048">
    <property type="protein sequence ID" value="GCL36758.1"/>
    <property type="molecule type" value="Genomic_DNA"/>
</dbReference>
<dbReference type="PIRSF" id="PIRSF032582">
    <property type="entry name" value="Cas2"/>
    <property type="match status" value="1"/>
</dbReference>
<evidence type="ECO:0000313" key="11">
    <source>
        <dbReference type="EMBL" id="GCL36758.1"/>
    </source>
</evidence>
<dbReference type="Gene3D" id="3.30.70.240">
    <property type="match status" value="1"/>
</dbReference>
<dbReference type="Pfam" id="PF09827">
    <property type="entry name" value="CRISPR_Cas2"/>
    <property type="match status" value="1"/>
</dbReference>
<evidence type="ECO:0000256" key="4">
    <source>
        <dbReference type="ARBA" id="ARBA00022723"/>
    </source>
</evidence>
<dbReference type="RefSeq" id="WP_137667173.1">
    <property type="nucleotide sequence ID" value="NZ_BJCE01000048.1"/>
</dbReference>
<evidence type="ECO:0000256" key="8">
    <source>
        <dbReference type="ARBA" id="ARBA00023118"/>
    </source>
</evidence>
<proteinExistence type="inferred from homology"/>
<evidence type="ECO:0000313" key="12">
    <source>
        <dbReference type="Proteomes" id="UP000300142"/>
    </source>
</evidence>